<dbReference type="Pfam" id="PF02120">
    <property type="entry name" value="Flg_hook"/>
    <property type="match status" value="1"/>
</dbReference>
<feature type="domain" description="Flagellar hook-length control protein-like C-terminal" evidence="2">
    <location>
        <begin position="790"/>
        <end position="867"/>
    </location>
</feature>
<dbReference type="Gene3D" id="3.30.750.140">
    <property type="match status" value="1"/>
</dbReference>
<evidence type="ECO:0000313" key="3">
    <source>
        <dbReference type="EMBL" id="KNC65614.1"/>
    </source>
</evidence>
<feature type="compositionally biased region" description="Low complexity" evidence="1">
    <location>
        <begin position="350"/>
        <end position="362"/>
    </location>
</feature>
<protein>
    <recommendedName>
        <fullName evidence="2">Flagellar hook-length control protein-like C-terminal domain-containing protein</fullName>
    </recommendedName>
</protein>
<name>A0A0L0EMF2_9GAMM</name>
<dbReference type="PATRIC" id="fig|43658.6.peg.3931"/>
<dbReference type="OrthoDB" id="6311182at2"/>
<feature type="compositionally biased region" description="Low complexity" evidence="1">
    <location>
        <begin position="427"/>
        <end position="439"/>
    </location>
</feature>
<evidence type="ECO:0000256" key="1">
    <source>
        <dbReference type="SAM" id="MobiDB-lite"/>
    </source>
</evidence>
<dbReference type="EMBL" id="LFZX01000253">
    <property type="protein sequence ID" value="KNC65614.1"/>
    <property type="molecule type" value="Genomic_DNA"/>
</dbReference>
<proteinExistence type="predicted"/>
<reference evidence="4" key="1">
    <citation type="submission" date="2015-07" db="EMBL/GenBank/DDBJ databases">
        <title>Draft genome sequence of a Pseudoalteromonas rubra strain, OCN096, isolated from Kaneohe Bay, Oahu, Hawaii.</title>
        <authorList>
            <person name="Beurmann S."/>
            <person name="Ushijima B."/>
            <person name="Belcaid M."/>
            <person name="Callahan S.M."/>
            <person name="Aeby G.S."/>
        </authorList>
    </citation>
    <scope>NUCLEOTIDE SEQUENCE [LARGE SCALE GENOMIC DNA]</scope>
    <source>
        <strain evidence="4">OCN096</strain>
    </source>
</reference>
<feature type="compositionally biased region" description="Low complexity" evidence="1">
    <location>
        <begin position="448"/>
        <end position="461"/>
    </location>
</feature>
<comment type="caution">
    <text evidence="3">The sequence shown here is derived from an EMBL/GenBank/DDBJ whole genome shotgun (WGS) entry which is preliminary data.</text>
</comment>
<evidence type="ECO:0000313" key="4">
    <source>
        <dbReference type="Proteomes" id="UP000036850"/>
    </source>
</evidence>
<sequence length="883" mass="94767">MNKPTISIQNNANLATSQLNERGSSANPTLAAEQTFNARNLVIKPDSIQMEVTIDGRWQGVRLASQSQLQQPLKLPEAEIKLSADGTLLTVSTPELKLQIKPAQTLLSLLSLIKGLGGQSALQLDAQLKGGNQATLMLDKIGLALPVPPALADLLKQENKLVANLSTRQNTLLLQIFNAFGDELMKAPVSKHKLTSLLAQLGNQEQPKIKLGRNSATLQLANQQVEVKTPHSESGLKLNSWFNAQLKAQPDGLQIGVAKQSTQVKLSTPLHQALPNLATHRFAAELEQATSSATGSKSTLNYDKPLLNVSMADIKQTVKQAIGQWLSRPFFNATPAHSAKSAPQTPGTTQAPQAKPQSPSAALPQIAANNTALVLKSMTPVHSQPLLQLLDNVEQVFTNITKVNHTKDSLLPPSAATKNSPAAERGATPTQAATTSPQSKLAQATPQTSATLSNTASATGAKSPQTTDSSANNKPVTTVFPASSASNAFSQRLELLQQVFSAVVPQQSKPYNAQQIISPQVQQAMALTEGATGKPVTAEIAGKPIDHQMSQVSQVSQVSQTKAEQLAITKPSLSLPIAQILSKTLRQAEAAPSQSGPPLQQQLSETLSATQQFRNPQSADLMRLVHQAFSKMMDETRHSPEQVSHELFARLPALASQLQPALPNSSFAQALDKLIVTLLGTQLAAKTQTMTPQASIEQRVAALVETLQPGTKLSAPSQFIQAVTQQAQSSLMDDLALLQNNLATNASPAPLAQKFDSESQLLINLFMPLKLPQECRQSELQIGKYKKPAKANMPEKQVWFVRLNFDYAKLGQLSVQAELMDKAVDCEIVGDSASVCQLAQPHLDALRSKLAAHGLQVGEIELREDASQVKRFYDSHAIVSIQV</sequence>
<dbReference type="InterPro" id="IPR021136">
    <property type="entry name" value="Flagellar_hook_control-like_C"/>
</dbReference>
<evidence type="ECO:0000259" key="2">
    <source>
        <dbReference type="Pfam" id="PF02120"/>
    </source>
</evidence>
<dbReference type="InterPro" id="IPR038610">
    <property type="entry name" value="FliK-like_C_sf"/>
</dbReference>
<organism evidence="3 4">
    <name type="scientific">Pseudoalteromonas rubra</name>
    <dbReference type="NCBI Taxonomy" id="43658"/>
    <lineage>
        <taxon>Bacteria</taxon>
        <taxon>Pseudomonadati</taxon>
        <taxon>Pseudomonadota</taxon>
        <taxon>Gammaproteobacteria</taxon>
        <taxon>Alteromonadales</taxon>
        <taxon>Pseudoalteromonadaceae</taxon>
        <taxon>Pseudoalteromonas</taxon>
    </lineage>
</organism>
<feature type="compositionally biased region" description="Polar residues" evidence="1">
    <location>
        <begin position="462"/>
        <end position="475"/>
    </location>
</feature>
<gene>
    <name evidence="3" type="ORF">AC626_22045</name>
</gene>
<dbReference type="Proteomes" id="UP000036850">
    <property type="component" value="Unassembled WGS sequence"/>
</dbReference>
<dbReference type="AlphaFoldDB" id="A0A0L0EMF2"/>
<feature type="region of interest" description="Disordered" evidence="1">
    <location>
        <begin position="407"/>
        <end position="475"/>
    </location>
</feature>
<accession>A0A0L0EMF2</accession>
<feature type="region of interest" description="Disordered" evidence="1">
    <location>
        <begin position="334"/>
        <end position="362"/>
    </location>
</feature>